<dbReference type="OrthoDB" id="373720at2157"/>
<sequence length="125" mass="14333">MGEITVEVDGIEHTYATEEFFVCDHCDHGWMKFPDEDSEACPECRAEEVTLTAEQITDYPKWLWDGADNIEEMAAQTEHKTKLLRKLAERGWALNEPPRDGYARLTRPAEQDGNSDEIEVTLSEQ</sequence>
<evidence type="ECO:0000256" key="1">
    <source>
        <dbReference type="SAM" id="MobiDB-lite"/>
    </source>
</evidence>
<comment type="caution">
    <text evidence="2">The sequence shown here is derived from an EMBL/GenBank/DDBJ whole genome shotgun (WGS) entry which is preliminary data.</text>
</comment>
<accession>A0A0M9AKN0</accession>
<organism evidence="2 3">
    <name type="scientific">Haloarcula rubripromontorii</name>
    <dbReference type="NCBI Taxonomy" id="1705562"/>
    <lineage>
        <taxon>Archaea</taxon>
        <taxon>Methanobacteriati</taxon>
        <taxon>Methanobacteriota</taxon>
        <taxon>Stenosarchaea group</taxon>
        <taxon>Halobacteria</taxon>
        <taxon>Halobacteriales</taxon>
        <taxon>Haloarculaceae</taxon>
        <taxon>Haloarcula</taxon>
    </lineage>
</organism>
<name>A0A0M9AKN0_9EURY</name>
<dbReference type="AlphaFoldDB" id="A0A0M9AKN0"/>
<feature type="region of interest" description="Disordered" evidence="1">
    <location>
        <begin position="96"/>
        <end position="125"/>
    </location>
</feature>
<evidence type="ECO:0000313" key="2">
    <source>
        <dbReference type="EMBL" id="KOX93398.1"/>
    </source>
</evidence>
<gene>
    <name evidence="2" type="ORF">AMS69_05570</name>
</gene>
<feature type="compositionally biased region" description="Basic and acidic residues" evidence="1">
    <location>
        <begin position="97"/>
        <end position="110"/>
    </location>
</feature>
<evidence type="ECO:0000313" key="3">
    <source>
        <dbReference type="Proteomes" id="UP000037729"/>
    </source>
</evidence>
<protein>
    <submittedName>
        <fullName evidence="2">Uncharacterized protein</fullName>
    </submittedName>
</protein>
<keyword evidence="3" id="KW-1185">Reference proteome</keyword>
<dbReference type="EMBL" id="LIUF01000002">
    <property type="protein sequence ID" value="KOX93398.1"/>
    <property type="molecule type" value="Genomic_DNA"/>
</dbReference>
<reference evidence="2 3" key="1">
    <citation type="submission" date="2015-08" db="EMBL/GenBank/DDBJ databases">
        <title>Genomes of Isolates from Cabo Rojo, PR.</title>
        <authorList>
            <person name="Sanchez-Nieves R.L."/>
            <person name="Montalvo-Rodriguez R."/>
        </authorList>
    </citation>
    <scope>NUCLEOTIDE SEQUENCE [LARGE SCALE GENOMIC DNA]</scope>
    <source>
        <strain evidence="2 3">SL3</strain>
    </source>
</reference>
<dbReference type="STRING" id="1705562.AMS69_05570"/>
<dbReference type="Proteomes" id="UP000037729">
    <property type="component" value="Unassembled WGS sequence"/>
</dbReference>
<dbReference type="RefSeq" id="WP_053967102.1">
    <property type="nucleotide sequence ID" value="NZ_LIUF01000002.1"/>
</dbReference>
<dbReference type="PATRIC" id="fig|1705562.3.peg.2169"/>
<proteinExistence type="predicted"/>